<dbReference type="AlphaFoldDB" id="A0A3E4Z747"/>
<gene>
    <name evidence="1" type="ORF">DXB87_10265</name>
</gene>
<accession>A0A3E4Z747</accession>
<comment type="caution">
    <text evidence="1">The sequence shown here is derived from an EMBL/GenBank/DDBJ whole genome shotgun (WGS) entry which is preliminary data.</text>
</comment>
<dbReference type="EMBL" id="QSTW01000013">
    <property type="protein sequence ID" value="RGM90275.1"/>
    <property type="molecule type" value="Genomic_DNA"/>
</dbReference>
<proteinExistence type="predicted"/>
<name>A0A3E4Z747_9BACT</name>
<protein>
    <submittedName>
        <fullName evidence="1">Uncharacterized protein</fullName>
    </submittedName>
</protein>
<sequence>MLTLANRTYVLCFEQSYTAAALMEWIEAGKEPEISIRNAKKGVERSVVLTIKDKGGIYLSLIQRIASVTSARIHIKSEVL</sequence>
<evidence type="ECO:0000313" key="2">
    <source>
        <dbReference type="Proteomes" id="UP000260814"/>
    </source>
</evidence>
<reference evidence="1 2" key="1">
    <citation type="submission" date="2018-08" db="EMBL/GenBank/DDBJ databases">
        <title>A genome reference for cultivated species of the human gut microbiota.</title>
        <authorList>
            <person name="Zou Y."/>
            <person name="Xue W."/>
            <person name="Luo G."/>
        </authorList>
    </citation>
    <scope>NUCLEOTIDE SEQUENCE [LARGE SCALE GENOMIC DNA]</scope>
    <source>
        <strain evidence="1 2">OM06-2</strain>
    </source>
</reference>
<dbReference type="Proteomes" id="UP000260814">
    <property type="component" value="Unassembled WGS sequence"/>
</dbReference>
<organism evidence="1 2">
    <name type="scientific">Phocaeicola plebeius</name>
    <dbReference type="NCBI Taxonomy" id="310297"/>
    <lineage>
        <taxon>Bacteria</taxon>
        <taxon>Pseudomonadati</taxon>
        <taxon>Bacteroidota</taxon>
        <taxon>Bacteroidia</taxon>
        <taxon>Bacteroidales</taxon>
        <taxon>Bacteroidaceae</taxon>
        <taxon>Phocaeicola</taxon>
    </lineage>
</organism>
<evidence type="ECO:0000313" key="1">
    <source>
        <dbReference type="EMBL" id="RGM90275.1"/>
    </source>
</evidence>